<sequence length="135" mass="14624">MLGLENWPQSTNLHFQVSPRSLINVYQMDSPINCQASATMESSPNAILSDLGPVITPQFAADTRDAVPTAEPLAPTPAINRLTRPNIVRNVNVNGTNARTITEDSDTVMAHDVGAPGDIVPTPVKEMNKWIDADY</sequence>
<evidence type="ECO:0000313" key="2">
    <source>
        <dbReference type="Proteomes" id="UP000238274"/>
    </source>
</evidence>
<dbReference type="VEuPathDB" id="FungiDB:PSHT_14715"/>
<reference evidence="1 2" key="1">
    <citation type="submission" date="2017-12" db="EMBL/GenBank/DDBJ databases">
        <title>Gene loss provides genomic basis for host adaptation in cereal stripe rust fungi.</title>
        <authorList>
            <person name="Xia C."/>
        </authorList>
    </citation>
    <scope>NUCLEOTIDE SEQUENCE [LARGE SCALE GENOMIC DNA]</scope>
    <source>
        <strain evidence="1 2">93TX-2</strain>
    </source>
</reference>
<accession>A0A2S4UIT4</accession>
<reference evidence="2" key="3">
    <citation type="journal article" date="2018" name="Mol. Plant Microbe Interact.">
        <title>Genome sequence resources for the wheat stripe rust pathogen (Puccinia striiformis f. sp. tritici) and the barley stripe rust pathogen (Puccinia striiformis f. sp. hordei).</title>
        <authorList>
            <person name="Xia C."/>
            <person name="Wang M."/>
            <person name="Yin C."/>
            <person name="Cornejo O.E."/>
            <person name="Hulbert S.H."/>
            <person name="Chen X."/>
        </authorList>
    </citation>
    <scope>NUCLEOTIDE SEQUENCE [LARGE SCALE GENOMIC DNA]</scope>
    <source>
        <strain evidence="2">93TX-2</strain>
    </source>
</reference>
<protein>
    <submittedName>
        <fullName evidence="1">Uncharacterized protein</fullName>
    </submittedName>
</protein>
<keyword evidence="2" id="KW-1185">Reference proteome</keyword>
<dbReference type="AlphaFoldDB" id="A0A2S4UIT4"/>
<organism evidence="1 2">
    <name type="scientific">Puccinia striiformis</name>
    <dbReference type="NCBI Taxonomy" id="27350"/>
    <lineage>
        <taxon>Eukaryota</taxon>
        <taxon>Fungi</taxon>
        <taxon>Dikarya</taxon>
        <taxon>Basidiomycota</taxon>
        <taxon>Pucciniomycotina</taxon>
        <taxon>Pucciniomycetes</taxon>
        <taxon>Pucciniales</taxon>
        <taxon>Pucciniaceae</taxon>
        <taxon>Puccinia</taxon>
    </lineage>
</organism>
<gene>
    <name evidence="1" type="ORF">PSHT_14715</name>
</gene>
<evidence type="ECO:0000313" key="1">
    <source>
        <dbReference type="EMBL" id="POV97169.1"/>
    </source>
</evidence>
<proteinExistence type="predicted"/>
<dbReference type="Proteomes" id="UP000238274">
    <property type="component" value="Unassembled WGS sequence"/>
</dbReference>
<dbReference type="EMBL" id="PKSM01000343">
    <property type="protein sequence ID" value="POV97169.1"/>
    <property type="molecule type" value="Genomic_DNA"/>
</dbReference>
<name>A0A2S4UIT4_9BASI</name>
<reference evidence="2" key="2">
    <citation type="journal article" date="2018" name="BMC Genomics">
        <title>Genomic insights into host adaptation between the wheat stripe rust pathogen (Puccinia striiformis f. sp. tritici) and the barley stripe rust pathogen (Puccinia striiformis f. sp. hordei).</title>
        <authorList>
            <person name="Xia C."/>
            <person name="Wang M."/>
            <person name="Yin C."/>
            <person name="Cornejo O.E."/>
            <person name="Hulbert S.H."/>
            <person name="Chen X."/>
        </authorList>
    </citation>
    <scope>NUCLEOTIDE SEQUENCE [LARGE SCALE GENOMIC DNA]</scope>
    <source>
        <strain evidence="2">93TX-2</strain>
    </source>
</reference>
<comment type="caution">
    <text evidence="1">The sequence shown here is derived from an EMBL/GenBank/DDBJ whole genome shotgun (WGS) entry which is preliminary data.</text>
</comment>